<keyword evidence="2" id="KW-1185">Reference proteome</keyword>
<comment type="caution">
    <text evidence="1">The sequence shown here is derived from an EMBL/GenBank/DDBJ whole genome shotgun (WGS) entry which is preliminary data.</text>
</comment>
<name>A0ABY1PPW1_9BACT</name>
<proteinExistence type="predicted"/>
<accession>A0ABY1PPW1</accession>
<evidence type="ECO:0000313" key="2">
    <source>
        <dbReference type="Proteomes" id="UP001158067"/>
    </source>
</evidence>
<sequence>MGKDVKIESHIPDFNDLASEVEARATATIANGEYRCIFLNPIATVLADEPTPAFFRAVRQQQRRWFKQADHVFPRSLRRSVREYIADSGRMSRTDRFLHRARCWTGVLYQDGWLIQPDRWKEIELPCNSDMIAQARSASSLR</sequence>
<dbReference type="EMBL" id="FXUG01000001">
    <property type="protein sequence ID" value="SMP41733.1"/>
    <property type="molecule type" value="Genomic_DNA"/>
</dbReference>
<organism evidence="1 2">
    <name type="scientific">Neorhodopirellula lusitana</name>
    <dbReference type="NCBI Taxonomy" id="445327"/>
    <lineage>
        <taxon>Bacteria</taxon>
        <taxon>Pseudomonadati</taxon>
        <taxon>Planctomycetota</taxon>
        <taxon>Planctomycetia</taxon>
        <taxon>Pirellulales</taxon>
        <taxon>Pirellulaceae</taxon>
        <taxon>Neorhodopirellula</taxon>
    </lineage>
</organism>
<evidence type="ECO:0000313" key="1">
    <source>
        <dbReference type="EMBL" id="SMP41733.1"/>
    </source>
</evidence>
<protein>
    <submittedName>
        <fullName evidence="1">Uncharacterized protein</fullName>
    </submittedName>
</protein>
<reference evidence="1 2" key="1">
    <citation type="submission" date="2017-05" db="EMBL/GenBank/DDBJ databases">
        <authorList>
            <person name="Varghese N."/>
            <person name="Submissions S."/>
        </authorList>
    </citation>
    <scope>NUCLEOTIDE SEQUENCE [LARGE SCALE GENOMIC DNA]</scope>
    <source>
        <strain evidence="1 2">DSM 25457</strain>
    </source>
</reference>
<gene>
    <name evidence="1" type="ORF">SAMN06265222_101642</name>
</gene>
<dbReference type="Proteomes" id="UP001158067">
    <property type="component" value="Unassembled WGS sequence"/>
</dbReference>